<sequence>MGGSASDTIDIPDSVPDGPLRDWLTWLQDLRQRAGLPSLKKIADKSATKDENGNVEKLSTATVRRLLTGKPSQQSAFRLAWTLAEMDTRPVTGKPSDDWDAFDRDMRRRCAAALGAVIRSGEEAPHATPQSPFLAGRTEEADASRPTGRRAPEAMLASGGGHAPSKDRSTVEALDAAEKATAAPRITNLRSARHCVGRGEELVWLRRALTGHREGAATTTVIVTGLGGVGKSTLASEYARLYRDDYPVVWWVNAASPAQIETSLLELTGQLVPGRFDAEERTARVDWAMQWLGTHSDWLLIYDNVDNPRHLFPYTGVLDRGHHLATSRRTTGWADNTPILPLDVLRPDDATKLLNNLVYPGTTPSPRQEADFRALTADLGNLPLALRQAGAYLAQNRGITVQAYRRRLESKLDKKALATRAERTMARIWDVTLDALQDVEPLAVEVLHTAAWLAPDDIPHTLLAPPGTDSDDTAEAIGTLAAYSMLTDTGTHVSVHRLVQTVLRTSHATPGGTQPPPCPPGRLRAEQAVLHRLTPPPDQDYLPAALLDALSPHLVALAATTPPGHFNSALGMAYHVAARLLSLQGHDARTVPLLKATVVQYEQDLGDTHPETLTLRNNLASAYQAAGDLTRAIPLFETTLAQCEQVLGDTHPDTLGSRNNLACAYEAAGDLTKAIPLHESILAQRAQDLGDLHPDTLTSRNNLACAYEAAGDLTKAIPLLESTLAQREQVLGDTDPDTLGSRNNLACAYRDAGDLTRAIPLFETTLAQCEQVHGDTHPLTLGSRNILACAYEAVGDLVKAIPLLESTLVQREQVLGDLHPDTLTSRDSLACAYQNAGDLTKAIPLLESTLAQREQVLGATHLDTLTSRNNLACAYRDAGDLTKAIPLLESTLAQREQILGATHPDTLTSRHNLAGAHYEAEDLDRAIPLLEITLAQCQQVLGANHPDTRESRMFLAQAYLAAQSPHKALALLLSP</sequence>
<name>A0ABY6F1F8_9ACTN</name>
<dbReference type="InterPro" id="IPR041664">
    <property type="entry name" value="AAA_16"/>
</dbReference>
<dbReference type="InterPro" id="IPR019734">
    <property type="entry name" value="TPR_rpt"/>
</dbReference>
<dbReference type="Gene3D" id="3.40.50.300">
    <property type="entry name" value="P-loop containing nucleotide triphosphate hydrolases"/>
    <property type="match status" value="1"/>
</dbReference>
<feature type="domain" description="Orc1-like AAA ATPase" evidence="2">
    <location>
        <begin position="195"/>
        <end position="287"/>
    </location>
</feature>
<dbReference type="RefSeq" id="WP_263280327.1">
    <property type="nucleotide sequence ID" value="NZ_CP106797.1"/>
</dbReference>
<reference evidence="3" key="1">
    <citation type="submission" date="2022-10" db="EMBL/GenBank/DDBJ databases">
        <authorList>
            <person name="Mo P."/>
        </authorList>
    </citation>
    <scope>NUCLEOTIDE SEQUENCE</scope>
    <source>
        <strain evidence="3">HUAS 14-6</strain>
        <plasmid evidence="3">punmamed3</plasmid>
    </source>
</reference>
<dbReference type="SMART" id="SM00028">
    <property type="entry name" value="TPR"/>
    <property type="match status" value="8"/>
</dbReference>
<proteinExistence type="predicted"/>
<protein>
    <submittedName>
        <fullName evidence="3">Tetratricopeptide repeat protein</fullName>
    </submittedName>
</protein>
<dbReference type="Pfam" id="PF13191">
    <property type="entry name" value="AAA_16"/>
    <property type="match status" value="1"/>
</dbReference>
<dbReference type="SUPFAM" id="SSF52540">
    <property type="entry name" value="P-loop containing nucleoside triphosphate hydrolases"/>
    <property type="match status" value="1"/>
</dbReference>
<dbReference type="PANTHER" id="PTHR46082">
    <property type="entry name" value="ATP/GTP-BINDING PROTEIN-RELATED"/>
    <property type="match status" value="1"/>
</dbReference>
<keyword evidence="4" id="KW-1185">Reference proteome</keyword>
<geneLocation type="plasmid" evidence="3 4">
    <name>punmamed3</name>
</geneLocation>
<keyword evidence="3" id="KW-0614">Plasmid</keyword>
<dbReference type="InterPro" id="IPR053137">
    <property type="entry name" value="NLR-like"/>
</dbReference>
<dbReference type="InterPro" id="IPR011990">
    <property type="entry name" value="TPR-like_helical_dom_sf"/>
</dbReference>
<evidence type="ECO:0000259" key="2">
    <source>
        <dbReference type="Pfam" id="PF13191"/>
    </source>
</evidence>
<evidence type="ECO:0000256" key="1">
    <source>
        <dbReference type="SAM" id="MobiDB-lite"/>
    </source>
</evidence>
<dbReference type="SUPFAM" id="SSF48452">
    <property type="entry name" value="TPR-like"/>
    <property type="match status" value="3"/>
</dbReference>
<organism evidence="3 4">
    <name type="scientific">Streptomyces albidocamelliae</name>
    <dbReference type="NCBI Taxonomy" id="2981135"/>
    <lineage>
        <taxon>Bacteria</taxon>
        <taxon>Bacillati</taxon>
        <taxon>Actinomycetota</taxon>
        <taxon>Actinomycetes</taxon>
        <taxon>Kitasatosporales</taxon>
        <taxon>Streptomycetaceae</taxon>
        <taxon>Streptomyces</taxon>
    </lineage>
</organism>
<gene>
    <name evidence="3" type="ORF">N8I86_38680</name>
</gene>
<dbReference type="Pfam" id="PF13424">
    <property type="entry name" value="TPR_12"/>
    <property type="match status" value="4"/>
</dbReference>
<evidence type="ECO:0000313" key="3">
    <source>
        <dbReference type="EMBL" id="UXY40492.1"/>
    </source>
</evidence>
<dbReference type="PANTHER" id="PTHR46082:SF6">
    <property type="entry name" value="AAA+ ATPASE DOMAIN-CONTAINING PROTEIN-RELATED"/>
    <property type="match status" value="1"/>
</dbReference>
<dbReference type="Proteomes" id="UP001060733">
    <property type="component" value="Plasmid punmamed3"/>
</dbReference>
<dbReference type="PRINTS" id="PR00364">
    <property type="entry name" value="DISEASERSIST"/>
</dbReference>
<evidence type="ECO:0000313" key="4">
    <source>
        <dbReference type="Proteomes" id="UP001060733"/>
    </source>
</evidence>
<feature type="region of interest" description="Disordered" evidence="1">
    <location>
        <begin position="120"/>
        <end position="172"/>
    </location>
</feature>
<dbReference type="InterPro" id="IPR027417">
    <property type="entry name" value="P-loop_NTPase"/>
</dbReference>
<dbReference type="Gene3D" id="1.25.40.10">
    <property type="entry name" value="Tetratricopeptide repeat domain"/>
    <property type="match status" value="2"/>
</dbReference>
<dbReference type="EMBL" id="CP106797">
    <property type="protein sequence ID" value="UXY40492.1"/>
    <property type="molecule type" value="Genomic_DNA"/>
</dbReference>
<accession>A0ABY6F1F8</accession>